<organism evidence="1 2">
    <name type="scientific">Lacticaseibacillus paracasei subsp. paracasei Lpp22</name>
    <dbReference type="NCBI Taxonomy" id="1256221"/>
    <lineage>
        <taxon>Bacteria</taxon>
        <taxon>Bacillati</taxon>
        <taxon>Bacillota</taxon>
        <taxon>Bacilli</taxon>
        <taxon>Lactobacillales</taxon>
        <taxon>Lactobacillaceae</taxon>
        <taxon>Lacticaseibacillus</taxon>
    </lineage>
</organism>
<name>A0A8E0IBB5_LACPA</name>
<proteinExistence type="predicted"/>
<accession>A0A8E0IBB5</accession>
<dbReference type="Proteomes" id="UP000014257">
    <property type="component" value="Unassembled WGS sequence"/>
</dbReference>
<evidence type="ECO:0000313" key="1">
    <source>
        <dbReference type="EMBL" id="EPC31949.1"/>
    </source>
</evidence>
<sequence>MWLLCILMRTLSVHFMKHKFVKKTPHRIFSVKAFSSHV</sequence>
<reference evidence="1 2" key="1">
    <citation type="journal article" date="2013" name="PLoS ONE">
        <title>Lactobacillus paracasei comparative genomics: towards species pan-genome definition and exploitation of diversity.</title>
        <authorList>
            <person name="Smokvina T."/>
            <person name="Wels M."/>
            <person name="Polka J."/>
            <person name="Chervaux C."/>
            <person name="Brisse S."/>
            <person name="Boekhorst J."/>
            <person name="van Hylckama Vlieg J.E."/>
            <person name="Siezen R.J."/>
        </authorList>
    </citation>
    <scope>NUCLEOTIDE SEQUENCE [LARGE SCALE GENOMIC DNA]</scope>
    <source>
        <strain evidence="1 2">Lpp22</strain>
    </source>
</reference>
<comment type="caution">
    <text evidence="1">The sequence shown here is derived from an EMBL/GenBank/DDBJ whole genome shotgun (WGS) entry which is preliminary data.</text>
</comment>
<evidence type="ECO:0000313" key="2">
    <source>
        <dbReference type="Proteomes" id="UP000014257"/>
    </source>
</evidence>
<gene>
    <name evidence="1" type="ORF">Lpp22_0547</name>
</gene>
<protein>
    <submittedName>
        <fullName evidence="1">Uncharacterized protein</fullName>
    </submittedName>
</protein>
<dbReference type="AlphaFoldDB" id="A0A8E0IBB5"/>
<dbReference type="EMBL" id="ANMI01000043">
    <property type="protein sequence ID" value="EPC31949.1"/>
    <property type="molecule type" value="Genomic_DNA"/>
</dbReference>